<dbReference type="Gene3D" id="1.10.10.60">
    <property type="entry name" value="Homeodomain-like"/>
    <property type="match status" value="1"/>
</dbReference>
<dbReference type="SMART" id="SM00342">
    <property type="entry name" value="HTH_ARAC"/>
    <property type="match status" value="1"/>
</dbReference>
<dbReference type="GO" id="GO:0043565">
    <property type="term" value="F:sequence-specific DNA binding"/>
    <property type="evidence" value="ECO:0007669"/>
    <property type="project" value="InterPro"/>
</dbReference>
<feature type="domain" description="HTH araC/xylS-type" evidence="4">
    <location>
        <begin position="217"/>
        <end position="315"/>
    </location>
</feature>
<dbReference type="PROSITE" id="PS01124">
    <property type="entry name" value="HTH_ARAC_FAMILY_2"/>
    <property type="match status" value="1"/>
</dbReference>
<dbReference type="GO" id="GO:0003700">
    <property type="term" value="F:DNA-binding transcription factor activity"/>
    <property type="evidence" value="ECO:0007669"/>
    <property type="project" value="InterPro"/>
</dbReference>
<organism evidence="5 6">
    <name type="scientific">Streptomyces carminius</name>
    <dbReference type="NCBI Taxonomy" id="2665496"/>
    <lineage>
        <taxon>Bacteria</taxon>
        <taxon>Bacillati</taxon>
        <taxon>Actinomycetota</taxon>
        <taxon>Actinomycetes</taxon>
        <taxon>Kitasatosporales</taxon>
        <taxon>Streptomycetaceae</taxon>
        <taxon>Streptomyces</taxon>
    </lineage>
</organism>
<evidence type="ECO:0000313" key="5">
    <source>
        <dbReference type="EMBL" id="PJE97500.1"/>
    </source>
</evidence>
<dbReference type="InterPro" id="IPR002818">
    <property type="entry name" value="DJ-1/PfpI"/>
</dbReference>
<evidence type="ECO:0000313" key="6">
    <source>
        <dbReference type="Proteomes" id="UP000230407"/>
    </source>
</evidence>
<sequence>MRADLAAHRVAVAVTEGAPVFELAVPCEVFGINRPDLADPWYELQICAVRPGTRVAHGFIAQEAHDLDRLVQADTVVIPSCAETHRPPPELADAVRAAHAAGARIAAICSGAFVLAAAGLLDGRRATTHWMHAAELAHRYPKVHVDPKVLYIEDGGVYTSAGTAAGIDLCLELVRADHGTTVVNALARRLVTPPHREGGQSQYVDVPAVARDDTRLAPLLEWARSRLDRPLTLDDLARHANLSRRTLARRFEETVRMPPLRWLQQERIRYAQHLLEGTPLSIEHVAAHSGLGSAANLRRHFTRHVGLSPVAYRRAFQGGPAHGDDRAGSDPVADAGDFPQTVPVHSTPTIPAGSPRTAPRPTEACLHCRDSGREPPTPPTTEAGHRETTRCAACLSTMSSRET</sequence>
<proteinExistence type="predicted"/>
<keyword evidence="1" id="KW-0805">Transcription regulation</keyword>
<dbReference type="InterPro" id="IPR029062">
    <property type="entry name" value="Class_I_gatase-like"/>
</dbReference>
<dbReference type="Pfam" id="PF12833">
    <property type="entry name" value="HTH_18"/>
    <property type="match status" value="1"/>
</dbReference>
<dbReference type="PANTHER" id="PTHR43130:SF3">
    <property type="entry name" value="HTH-TYPE TRANSCRIPTIONAL REGULATOR RV1931C"/>
    <property type="match status" value="1"/>
</dbReference>
<keyword evidence="2" id="KW-0804">Transcription</keyword>
<feature type="region of interest" description="Disordered" evidence="3">
    <location>
        <begin position="340"/>
        <end position="403"/>
    </location>
</feature>
<evidence type="ECO:0000256" key="1">
    <source>
        <dbReference type="ARBA" id="ARBA00023015"/>
    </source>
</evidence>
<evidence type="ECO:0000256" key="3">
    <source>
        <dbReference type="SAM" id="MobiDB-lite"/>
    </source>
</evidence>
<gene>
    <name evidence="5" type="ORF">CUT44_12530</name>
</gene>
<dbReference type="Proteomes" id="UP000230407">
    <property type="component" value="Unassembled WGS sequence"/>
</dbReference>
<dbReference type="InterPro" id="IPR009057">
    <property type="entry name" value="Homeodomain-like_sf"/>
</dbReference>
<name>A0A2M8LZY7_9ACTN</name>
<comment type="caution">
    <text evidence="5">The sequence shown here is derived from an EMBL/GenBank/DDBJ whole genome shotgun (WGS) entry which is preliminary data.</text>
</comment>
<dbReference type="PANTHER" id="PTHR43130">
    <property type="entry name" value="ARAC-FAMILY TRANSCRIPTIONAL REGULATOR"/>
    <property type="match status" value="1"/>
</dbReference>
<keyword evidence="6" id="KW-1185">Reference proteome</keyword>
<dbReference type="InterPro" id="IPR018060">
    <property type="entry name" value="HTH_AraC"/>
</dbReference>
<reference evidence="5 6" key="1">
    <citation type="submission" date="2017-11" db="EMBL/GenBank/DDBJ databases">
        <title>Streptomyces carmine sp. nov., a novel actinomycete isolated from Sophora alopecuroides in Xinjiang, China.</title>
        <authorList>
            <person name="Wang Y."/>
            <person name="Luo X."/>
            <person name="Wan C."/>
            <person name="Zhang L."/>
        </authorList>
    </citation>
    <scope>NUCLEOTIDE SEQUENCE [LARGE SCALE GENOMIC DNA]</scope>
    <source>
        <strain evidence="5 6">TRM SA0054</strain>
    </source>
</reference>
<dbReference type="CDD" id="cd03137">
    <property type="entry name" value="GATase1_AraC_1"/>
    <property type="match status" value="1"/>
</dbReference>
<dbReference type="SUPFAM" id="SSF46689">
    <property type="entry name" value="Homeodomain-like"/>
    <property type="match status" value="2"/>
</dbReference>
<evidence type="ECO:0000259" key="4">
    <source>
        <dbReference type="PROSITE" id="PS01124"/>
    </source>
</evidence>
<dbReference type="SUPFAM" id="SSF52317">
    <property type="entry name" value="Class I glutamine amidotransferase-like"/>
    <property type="match status" value="1"/>
</dbReference>
<dbReference type="Gene3D" id="3.40.50.880">
    <property type="match status" value="1"/>
</dbReference>
<dbReference type="AlphaFoldDB" id="A0A2M8LZY7"/>
<dbReference type="EMBL" id="PGGW01000040">
    <property type="protein sequence ID" value="PJE97500.1"/>
    <property type="molecule type" value="Genomic_DNA"/>
</dbReference>
<protein>
    <submittedName>
        <fullName evidence="5">AraC family transcriptional regulator</fullName>
    </submittedName>
</protein>
<evidence type="ECO:0000256" key="2">
    <source>
        <dbReference type="ARBA" id="ARBA00023163"/>
    </source>
</evidence>
<dbReference type="InterPro" id="IPR052158">
    <property type="entry name" value="INH-QAR"/>
</dbReference>
<accession>A0A2M8LZY7</accession>
<dbReference type="Pfam" id="PF01965">
    <property type="entry name" value="DJ-1_PfpI"/>
    <property type="match status" value="1"/>
</dbReference>